<evidence type="ECO:0000313" key="1">
    <source>
        <dbReference type="EMBL" id="CAI9714818.1"/>
    </source>
</evidence>
<dbReference type="EMBL" id="OX597814">
    <property type="protein sequence ID" value="CAI9714818.1"/>
    <property type="molecule type" value="Genomic_DNA"/>
</dbReference>
<reference evidence="1" key="1">
    <citation type="submission" date="2023-08" db="EMBL/GenBank/DDBJ databases">
        <authorList>
            <person name="Alioto T."/>
            <person name="Alioto T."/>
            <person name="Gomez Garrido J."/>
        </authorList>
    </citation>
    <scope>NUCLEOTIDE SEQUENCE</scope>
</reference>
<organism evidence="1 2">
    <name type="scientific">Octopus vulgaris</name>
    <name type="common">Common octopus</name>
    <dbReference type="NCBI Taxonomy" id="6645"/>
    <lineage>
        <taxon>Eukaryota</taxon>
        <taxon>Metazoa</taxon>
        <taxon>Spiralia</taxon>
        <taxon>Lophotrochozoa</taxon>
        <taxon>Mollusca</taxon>
        <taxon>Cephalopoda</taxon>
        <taxon>Coleoidea</taxon>
        <taxon>Octopodiformes</taxon>
        <taxon>Octopoda</taxon>
        <taxon>Incirrata</taxon>
        <taxon>Octopodidae</taxon>
        <taxon>Octopus</taxon>
    </lineage>
</organism>
<name>A0AA36EWN0_OCTVU</name>
<evidence type="ECO:0000313" key="2">
    <source>
        <dbReference type="Proteomes" id="UP001162480"/>
    </source>
</evidence>
<keyword evidence="2" id="KW-1185">Reference proteome</keyword>
<dbReference type="AlphaFoldDB" id="A0AA36EWN0"/>
<gene>
    <name evidence="1" type="ORF">OCTVUL_1B011120</name>
</gene>
<sequence>MYPRLLPDLNRVLCNTPLAQSVEEKQFSRNIYLVFMIIIEKYNSKMNDKLDGESIKEIYLIHVFDAVWNVCVIQRCSHAIV</sequence>
<protein>
    <submittedName>
        <fullName evidence="1">Uncharacterized protein</fullName>
    </submittedName>
</protein>
<dbReference type="Proteomes" id="UP001162480">
    <property type="component" value="Chromosome 1"/>
</dbReference>
<accession>A0AA36EWN0</accession>
<proteinExistence type="predicted"/>